<dbReference type="SUPFAM" id="SSF50475">
    <property type="entry name" value="FMN-binding split barrel"/>
    <property type="match status" value="1"/>
</dbReference>
<dbReference type="EMBL" id="PFHR01000126">
    <property type="protein sequence ID" value="PIW96923.1"/>
    <property type="molecule type" value="Genomic_DNA"/>
</dbReference>
<evidence type="ECO:0000313" key="2">
    <source>
        <dbReference type="EMBL" id="PIW96923.1"/>
    </source>
</evidence>
<dbReference type="InterPro" id="IPR012349">
    <property type="entry name" value="Split_barrel_FMN-bd"/>
</dbReference>
<comment type="caution">
    <text evidence="2">The sequence shown here is derived from an EMBL/GenBank/DDBJ whole genome shotgun (WGS) entry which is preliminary data.</text>
</comment>
<gene>
    <name evidence="2" type="ORF">COZ82_02360</name>
</gene>
<dbReference type="AlphaFoldDB" id="A0A2M7INK6"/>
<organism evidence="2 3">
    <name type="scientific">Candidatus Kaiserbacteria bacterium CG_4_8_14_3_um_filter_38_9</name>
    <dbReference type="NCBI Taxonomy" id="1974599"/>
    <lineage>
        <taxon>Bacteria</taxon>
        <taxon>Candidatus Kaiseribacteriota</taxon>
    </lineage>
</organism>
<protein>
    <recommendedName>
        <fullName evidence="1">Pyridoxamine 5'-phosphate oxidase N-terminal domain-containing protein</fullName>
    </recommendedName>
</protein>
<name>A0A2M7INK6_9BACT</name>
<accession>A0A2M7INK6</accession>
<reference evidence="3" key="1">
    <citation type="submission" date="2017-09" db="EMBL/GenBank/DDBJ databases">
        <title>Depth-based differentiation of microbial function through sediment-hosted aquifers and enrichment of novel symbionts in the deep terrestrial subsurface.</title>
        <authorList>
            <person name="Probst A.J."/>
            <person name="Ladd B."/>
            <person name="Jarett J.K."/>
            <person name="Geller-Mcgrath D.E."/>
            <person name="Sieber C.M.K."/>
            <person name="Emerson J.B."/>
            <person name="Anantharaman K."/>
            <person name="Thomas B.C."/>
            <person name="Malmstrom R."/>
            <person name="Stieglmeier M."/>
            <person name="Klingl A."/>
            <person name="Woyke T."/>
            <person name="Ryan C.M."/>
            <person name="Banfield J.F."/>
        </authorList>
    </citation>
    <scope>NUCLEOTIDE SEQUENCE [LARGE SCALE GENOMIC DNA]</scope>
</reference>
<dbReference type="Pfam" id="PF01243">
    <property type="entry name" value="PNPOx_N"/>
    <property type="match status" value="1"/>
</dbReference>
<dbReference type="Proteomes" id="UP000230837">
    <property type="component" value="Unassembled WGS sequence"/>
</dbReference>
<evidence type="ECO:0000259" key="1">
    <source>
        <dbReference type="Pfam" id="PF01243"/>
    </source>
</evidence>
<sequence>MLSVKIIDAINKAEAKAFATYGKRGINVIPVSVVSVGPESIILYNFFMGKTIENILSDNLVSLSCWSGLTGVQIKGVATYVTAGAVFEQAKVQMLEQFPTRVLKGLVTITPSEVYDISADITKAG</sequence>
<proteinExistence type="predicted"/>
<dbReference type="InterPro" id="IPR011576">
    <property type="entry name" value="Pyridox_Oxase_N"/>
</dbReference>
<feature type="domain" description="Pyridoxamine 5'-phosphate oxidase N-terminal" evidence="1">
    <location>
        <begin position="8"/>
        <end position="116"/>
    </location>
</feature>
<evidence type="ECO:0000313" key="3">
    <source>
        <dbReference type="Proteomes" id="UP000230837"/>
    </source>
</evidence>
<feature type="non-terminal residue" evidence="2">
    <location>
        <position position="125"/>
    </location>
</feature>
<dbReference type="Gene3D" id="2.30.110.10">
    <property type="entry name" value="Electron Transport, Fmn-binding Protein, Chain A"/>
    <property type="match status" value="1"/>
</dbReference>